<dbReference type="GO" id="GO:0009279">
    <property type="term" value="C:cell outer membrane"/>
    <property type="evidence" value="ECO:0007669"/>
    <property type="project" value="UniProtKB-SubCell"/>
</dbReference>
<accession>A0A0M9VK04</accession>
<dbReference type="RefSeq" id="WP_054409800.1">
    <property type="nucleotide sequence ID" value="NZ_FOYA01000010.1"/>
</dbReference>
<keyword evidence="2" id="KW-0472">Membrane</keyword>
<dbReference type="Gene3D" id="2.40.170.20">
    <property type="entry name" value="TonB-dependent receptor, beta-barrel domain"/>
    <property type="match status" value="1"/>
</dbReference>
<keyword evidence="4" id="KW-0675">Receptor</keyword>
<dbReference type="OrthoDB" id="1264254at2"/>
<sequence>MKIHKIAIVTFFAGISGVFAQKKDEDLGSEVVNIVQPYTPSVSDAYKIKETPVIEEDKQQEKKPIEYNIFSFPVASTFSPAKGKAAAVDKEAREKLFNNYATLGIGNYGTINAELFVTQPLEDNQYVGGLLRHLSSQGGIDGVVLDDNYSVTGIDLTYGVRDKEFTWNADLGYQRQVNNWYGIFYPGDALGEGVIDYPAGQIPNIQDPKQTYSTAYVGGRITTRDGFFHDMEIKYKRFWDGYDSAENRFFITPSVDIPISDMKIKFDFIADYVGGEFGRDAINEYSHFNLGVQPSFLYQDGDLSAQFGAGLFYNMGKMSGVSDNNFYIYPQIKVSYKIVGDLLGAYAGAEGGLKQNSYADFVDDNPFVMPALYILPTDNKYDIYVGLKGKIANPVSFNLRAGYKNEGDHAFFGTSWLENYTLPDFSGVDPYLFGNSFYLVYGDLKTFSFSGDLKADFSKTVRFGINATYNSYTTNFDKAWNLPQITAGANIDVDITEKWFAGANLFFVGERDNFVTTLDGTPPYSVKLDSYFDLNANVGYKYNERLTGFLKLNNITGQNYEKWYNFPVQGFQFMLGASYKFNF</sequence>
<evidence type="ECO:0000256" key="1">
    <source>
        <dbReference type="ARBA" id="ARBA00004442"/>
    </source>
</evidence>
<evidence type="ECO:0000256" key="3">
    <source>
        <dbReference type="ARBA" id="ARBA00023237"/>
    </source>
</evidence>
<proteinExistence type="predicted"/>
<dbReference type="STRING" id="1202724.AM493_19740"/>
<dbReference type="Proteomes" id="UP000037755">
    <property type="component" value="Unassembled WGS sequence"/>
</dbReference>
<comment type="subcellular location">
    <subcellularLocation>
        <location evidence="1">Cell outer membrane</location>
    </subcellularLocation>
</comment>
<dbReference type="EMBL" id="LIYD01000005">
    <property type="protein sequence ID" value="KOS08032.1"/>
    <property type="molecule type" value="Genomic_DNA"/>
</dbReference>
<dbReference type="AlphaFoldDB" id="A0A0M9VK04"/>
<dbReference type="PATRIC" id="fig|1202724.3.peg.4089"/>
<keyword evidence="3" id="KW-0998">Cell outer membrane</keyword>
<keyword evidence="5" id="KW-1185">Reference proteome</keyword>
<comment type="caution">
    <text evidence="4">The sequence shown here is derived from an EMBL/GenBank/DDBJ whole genome shotgun (WGS) entry which is preliminary data.</text>
</comment>
<evidence type="ECO:0000313" key="5">
    <source>
        <dbReference type="Proteomes" id="UP000037755"/>
    </source>
</evidence>
<reference evidence="4 5" key="1">
    <citation type="submission" date="2015-08" db="EMBL/GenBank/DDBJ databases">
        <title>Whole genome sequence of Flavobacterium akiainvivens IK-1T, from decaying Wikstroemia oahuensis, an endemic Hawaiian shrub.</title>
        <authorList>
            <person name="Wan X."/>
            <person name="Hou S."/>
            <person name="Saito J."/>
            <person name="Donachie S."/>
        </authorList>
    </citation>
    <scope>NUCLEOTIDE SEQUENCE [LARGE SCALE GENOMIC DNA]</scope>
    <source>
        <strain evidence="4 5">IK-1</strain>
    </source>
</reference>
<dbReference type="InterPro" id="IPR036942">
    <property type="entry name" value="Beta-barrel_TonB_sf"/>
</dbReference>
<evidence type="ECO:0000313" key="4">
    <source>
        <dbReference type="EMBL" id="KOS08032.1"/>
    </source>
</evidence>
<organism evidence="4 5">
    <name type="scientific">Flavobacterium akiainvivens</name>
    <dbReference type="NCBI Taxonomy" id="1202724"/>
    <lineage>
        <taxon>Bacteria</taxon>
        <taxon>Pseudomonadati</taxon>
        <taxon>Bacteroidota</taxon>
        <taxon>Flavobacteriia</taxon>
        <taxon>Flavobacteriales</taxon>
        <taxon>Flavobacteriaceae</taxon>
        <taxon>Flavobacterium</taxon>
    </lineage>
</organism>
<name>A0A0M9VK04_9FLAO</name>
<gene>
    <name evidence="4" type="ORF">AM493_19740</name>
</gene>
<evidence type="ECO:0000256" key="2">
    <source>
        <dbReference type="ARBA" id="ARBA00023136"/>
    </source>
</evidence>
<dbReference type="SUPFAM" id="SSF56935">
    <property type="entry name" value="Porins"/>
    <property type="match status" value="1"/>
</dbReference>
<protein>
    <submittedName>
        <fullName evidence="4">TonB-dependent receptor</fullName>
    </submittedName>
</protein>